<dbReference type="NCBIfam" id="TIGR00521">
    <property type="entry name" value="coaBC_dfp"/>
    <property type="match status" value="1"/>
</dbReference>
<dbReference type="InterPro" id="IPR005252">
    <property type="entry name" value="CoaBC"/>
</dbReference>
<keyword evidence="2 5" id="KW-0456">Lyase</keyword>
<evidence type="ECO:0000313" key="5">
    <source>
        <dbReference type="EMBL" id="VAW44768.1"/>
    </source>
</evidence>
<dbReference type="InterPro" id="IPR036551">
    <property type="entry name" value="Flavin_trans-like"/>
</dbReference>
<proteinExistence type="inferred from homology"/>
<dbReference type="GO" id="GO:0015937">
    <property type="term" value="P:coenzyme A biosynthetic process"/>
    <property type="evidence" value="ECO:0007669"/>
    <property type="project" value="InterPro"/>
</dbReference>
<organism evidence="5">
    <name type="scientific">hydrothermal vent metagenome</name>
    <dbReference type="NCBI Taxonomy" id="652676"/>
    <lineage>
        <taxon>unclassified sequences</taxon>
        <taxon>metagenomes</taxon>
        <taxon>ecological metagenomes</taxon>
    </lineage>
</organism>
<feature type="domain" description="Flavoprotein" evidence="3">
    <location>
        <begin position="12"/>
        <end position="184"/>
    </location>
</feature>
<dbReference type="InterPro" id="IPR003382">
    <property type="entry name" value="Flavoprotein"/>
</dbReference>
<reference evidence="5" key="1">
    <citation type="submission" date="2018-06" db="EMBL/GenBank/DDBJ databases">
        <authorList>
            <person name="Zhirakovskaya E."/>
        </authorList>
    </citation>
    <scope>NUCLEOTIDE SEQUENCE</scope>
</reference>
<evidence type="ECO:0000256" key="1">
    <source>
        <dbReference type="ARBA" id="ARBA00022793"/>
    </source>
</evidence>
<dbReference type="SUPFAM" id="SSF52507">
    <property type="entry name" value="Homo-oligomeric flavin-containing Cys decarboxylases, HFCD"/>
    <property type="match status" value="1"/>
</dbReference>
<dbReference type="EC" id="6.3.2.5" evidence="5"/>
<dbReference type="InterPro" id="IPR007085">
    <property type="entry name" value="DNA/pantothenate-metab_flavo_C"/>
</dbReference>
<gene>
    <name evidence="5" type="ORF">MNBD_GAMMA03-1002</name>
</gene>
<dbReference type="Pfam" id="PF04127">
    <property type="entry name" value="DFP"/>
    <property type="match status" value="1"/>
</dbReference>
<dbReference type="Pfam" id="PF02441">
    <property type="entry name" value="Flavoprotein"/>
    <property type="match status" value="1"/>
</dbReference>
<sequence length="415" mass="45590">MLGCFCANEFTMKILLGITGGIAAYKSLELTRLLIKANHQVQVVMTAGAKEFIQPLSFQALSGHPVRDSLFDRSQEAGMGHISLARWADQIVIAPASAETLAKLRMGRADDLLTTLCLATEKPIMVVPAMNRLMWLNDATQENVQILKQRGFEILEPVEGEQACGEIGTGRMAEPQAIFEQVVQGQKQREQFEQVLLEGRSFWKDKSVLITAGPTFEDIDPVRFIGNRSSGKMGFALAEAAQKLGAKVTLIVGPVQIPPPSCLERIEVRTADQMFSAVQKHYVDKDFFISAAAVADFNVAQKRTNKLKKHDQGEAFSLSLIPNVDIVAWVAKQSNKPFVIGFAAETQHVLAYAKEKLIRKKLDAIVANEVGMGEKGFESDHNTVTLVTASASQNFAKTSKKILGFQLLTAIQKLF</sequence>
<evidence type="ECO:0000259" key="4">
    <source>
        <dbReference type="Pfam" id="PF04127"/>
    </source>
</evidence>
<dbReference type="GO" id="GO:0071513">
    <property type="term" value="C:phosphopantothenoylcysteine decarboxylase complex"/>
    <property type="evidence" value="ECO:0007669"/>
    <property type="project" value="TreeGrafter"/>
</dbReference>
<evidence type="ECO:0000259" key="3">
    <source>
        <dbReference type="Pfam" id="PF02441"/>
    </source>
</evidence>
<dbReference type="Gene3D" id="3.40.50.1950">
    <property type="entry name" value="Flavin prenyltransferase-like"/>
    <property type="match status" value="1"/>
</dbReference>
<dbReference type="Gene3D" id="3.40.50.10300">
    <property type="entry name" value="CoaB-like"/>
    <property type="match status" value="1"/>
</dbReference>
<feature type="domain" description="DNA/pantothenate metabolism flavoprotein C-terminal" evidence="4">
    <location>
        <begin position="204"/>
        <end position="413"/>
    </location>
</feature>
<evidence type="ECO:0000256" key="2">
    <source>
        <dbReference type="ARBA" id="ARBA00023239"/>
    </source>
</evidence>
<dbReference type="PANTHER" id="PTHR14359:SF6">
    <property type="entry name" value="PHOSPHOPANTOTHENOYLCYSTEINE DECARBOXYLASE"/>
    <property type="match status" value="1"/>
</dbReference>
<dbReference type="AlphaFoldDB" id="A0A3B0VMC6"/>
<dbReference type="GO" id="GO:0004633">
    <property type="term" value="F:phosphopantothenoylcysteine decarboxylase activity"/>
    <property type="evidence" value="ECO:0007669"/>
    <property type="project" value="UniProtKB-EC"/>
</dbReference>
<dbReference type="SUPFAM" id="SSF102645">
    <property type="entry name" value="CoaB-like"/>
    <property type="match status" value="1"/>
</dbReference>
<dbReference type="EC" id="4.1.1.36" evidence="5"/>
<dbReference type="PANTHER" id="PTHR14359">
    <property type="entry name" value="HOMO-OLIGOMERIC FLAVIN CONTAINING CYS DECARBOXYLASE FAMILY"/>
    <property type="match status" value="1"/>
</dbReference>
<dbReference type="EMBL" id="UOFC01000020">
    <property type="protein sequence ID" value="VAW44768.1"/>
    <property type="molecule type" value="Genomic_DNA"/>
</dbReference>
<name>A0A3B0VMC6_9ZZZZ</name>
<dbReference type="GO" id="GO:0015941">
    <property type="term" value="P:pantothenate catabolic process"/>
    <property type="evidence" value="ECO:0007669"/>
    <property type="project" value="InterPro"/>
</dbReference>
<keyword evidence="1" id="KW-0210">Decarboxylase</keyword>
<dbReference type="HAMAP" id="MF_02225">
    <property type="entry name" value="CoaBC"/>
    <property type="match status" value="1"/>
</dbReference>
<dbReference type="InterPro" id="IPR035929">
    <property type="entry name" value="CoaB-like_sf"/>
</dbReference>
<accession>A0A3B0VMC6</accession>
<protein>
    <submittedName>
        <fullName evidence="5">Phosphopantothenoylcysteine decarboxylase / Phosphopantothenoylcysteine synthetase</fullName>
        <ecNumber evidence="5">4.1.1.36</ecNumber>
        <ecNumber evidence="5">6.3.2.5</ecNumber>
    </submittedName>
</protein>
<keyword evidence="5" id="KW-0436">Ligase</keyword>
<dbReference type="GO" id="GO:0010181">
    <property type="term" value="F:FMN binding"/>
    <property type="evidence" value="ECO:0007669"/>
    <property type="project" value="InterPro"/>
</dbReference>
<dbReference type="GO" id="GO:0004632">
    <property type="term" value="F:phosphopantothenate--cysteine ligase activity"/>
    <property type="evidence" value="ECO:0007669"/>
    <property type="project" value="UniProtKB-EC"/>
</dbReference>